<evidence type="ECO:0000313" key="10">
    <source>
        <dbReference type="Proteomes" id="UP000199668"/>
    </source>
</evidence>
<dbReference type="GO" id="GO:0030170">
    <property type="term" value="F:pyridoxal phosphate binding"/>
    <property type="evidence" value="ECO:0007669"/>
    <property type="project" value="InterPro"/>
</dbReference>
<sequence length="365" mass="41080">MVKPRAQMTEVAMYSPGKPVEELQRELGLSRVIKMASNENPYGSSPKARNAMMEEMENIHFYPEVTAPVLADALSKHLNVSSDRFIFGNGSDEIIRMLTRTYVNPGEEVVMAEVTFPRYRTNVFIEGGVPVSVPMRDGTHDLEGMKTALNERTKMVFVCNPNNPTGTIVGEQELLRFLESIPPDVLVVLDEAYYEYVHSGDYLESLEYLDQFPNLIILRTFSKVYGMASVRVGYGITQPEIVQELLKGKEPFNVNRLAQVGAVAALEDNEFLENTLKKNKEGRMYLEDAFKRLGLSSFPTHTNFIMVDVKQDAAAVHESLLKQGVIIRPGHVMGYPTMLRVTIGTEEENEQFSRALEKTLEAMNV</sequence>
<keyword evidence="3 7" id="KW-0032">Aminotransferase</keyword>
<dbReference type="InterPro" id="IPR015424">
    <property type="entry name" value="PyrdxlP-dep_Trfase"/>
</dbReference>
<protein>
    <recommendedName>
        <fullName evidence="7">Histidinol-phosphate aminotransferase</fullName>
        <ecNumber evidence="7">2.6.1.9</ecNumber>
    </recommendedName>
    <alternativeName>
        <fullName evidence="7">Imidazole acetol-phosphate transaminase</fullName>
    </alternativeName>
</protein>
<comment type="pathway">
    <text evidence="7">Amino-acid biosynthesis; L-histidine biosynthesis; L-histidine from 5-phospho-alpha-D-ribose 1-diphosphate: step 7/9.</text>
</comment>
<dbReference type="InterPro" id="IPR015422">
    <property type="entry name" value="PyrdxlP-dep_Trfase_small"/>
</dbReference>
<dbReference type="CDD" id="cd00609">
    <property type="entry name" value="AAT_like"/>
    <property type="match status" value="1"/>
</dbReference>
<evidence type="ECO:0000313" key="9">
    <source>
        <dbReference type="EMBL" id="SFL47033.1"/>
    </source>
</evidence>
<dbReference type="Gene3D" id="3.40.640.10">
    <property type="entry name" value="Type I PLP-dependent aspartate aminotransferase-like (Major domain)"/>
    <property type="match status" value="1"/>
</dbReference>
<dbReference type="STRING" id="266892.SAMN04488054_10184"/>
<keyword evidence="5 7" id="KW-0663">Pyridoxal phosphate</keyword>
<feature type="domain" description="Aminotransferase class I/classII large" evidence="8">
    <location>
        <begin position="31"/>
        <end position="355"/>
    </location>
</feature>
<dbReference type="RefSeq" id="WP_090925068.1">
    <property type="nucleotide sequence ID" value="NZ_FOTY01000001.1"/>
</dbReference>
<dbReference type="Pfam" id="PF00155">
    <property type="entry name" value="Aminotran_1_2"/>
    <property type="match status" value="1"/>
</dbReference>
<keyword evidence="4 7" id="KW-0808">Transferase</keyword>
<evidence type="ECO:0000259" key="8">
    <source>
        <dbReference type="Pfam" id="PF00155"/>
    </source>
</evidence>
<comment type="cofactor">
    <cofactor evidence="1 7">
        <name>pyridoxal 5'-phosphate</name>
        <dbReference type="ChEBI" id="CHEBI:597326"/>
    </cofactor>
</comment>
<dbReference type="UniPathway" id="UPA00031">
    <property type="reaction ID" value="UER00012"/>
</dbReference>
<dbReference type="PANTHER" id="PTHR43643">
    <property type="entry name" value="HISTIDINOL-PHOSPHATE AMINOTRANSFERASE 2"/>
    <property type="match status" value="1"/>
</dbReference>
<keyword evidence="6 7" id="KW-0368">Histidine biosynthesis</keyword>
<dbReference type="EC" id="2.6.1.9" evidence="7"/>
<comment type="similarity">
    <text evidence="7">Belongs to the class-II pyridoxal-phosphate-dependent aminotransferase family. Histidinol-phosphate aminotransferase subfamily.</text>
</comment>
<organism evidence="9 10">
    <name type="scientific">Salibacterium qingdaonense</name>
    <dbReference type="NCBI Taxonomy" id="266892"/>
    <lineage>
        <taxon>Bacteria</taxon>
        <taxon>Bacillati</taxon>
        <taxon>Bacillota</taxon>
        <taxon>Bacilli</taxon>
        <taxon>Bacillales</taxon>
        <taxon>Bacillaceae</taxon>
    </lineage>
</organism>
<comment type="catalytic activity">
    <reaction evidence="7">
        <text>L-histidinol phosphate + 2-oxoglutarate = 3-(imidazol-4-yl)-2-oxopropyl phosphate + L-glutamate</text>
        <dbReference type="Rhea" id="RHEA:23744"/>
        <dbReference type="ChEBI" id="CHEBI:16810"/>
        <dbReference type="ChEBI" id="CHEBI:29985"/>
        <dbReference type="ChEBI" id="CHEBI:57766"/>
        <dbReference type="ChEBI" id="CHEBI:57980"/>
        <dbReference type="EC" id="2.6.1.9"/>
    </reaction>
</comment>
<dbReference type="SUPFAM" id="SSF53383">
    <property type="entry name" value="PLP-dependent transferases"/>
    <property type="match status" value="1"/>
</dbReference>
<dbReference type="GO" id="GO:0000105">
    <property type="term" value="P:L-histidine biosynthetic process"/>
    <property type="evidence" value="ECO:0007669"/>
    <property type="project" value="UniProtKB-UniRule"/>
</dbReference>
<keyword evidence="10" id="KW-1185">Reference proteome</keyword>
<dbReference type="GO" id="GO:0004400">
    <property type="term" value="F:histidinol-phosphate transaminase activity"/>
    <property type="evidence" value="ECO:0007669"/>
    <property type="project" value="UniProtKB-UniRule"/>
</dbReference>
<evidence type="ECO:0000256" key="4">
    <source>
        <dbReference type="ARBA" id="ARBA00022679"/>
    </source>
</evidence>
<dbReference type="HAMAP" id="MF_01023">
    <property type="entry name" value="HisC_aminotrans_2"/>
    <property type="match status" value="1"/>
</dbReference>
<reference evidence="9 10" key="1">
    <citation type="submission" date="2016-10" db="EMBL/GenBank/DDBJ databases">
        <authorList>
            <person name="de Groot N.N."/>
        </authorList>
    </citation>
    <scope>NUCLEOTIDE SEQUENCE [LARGE SCALE GENOMIC DNA]</scope>
    <source>
        <strain evidence="9 10">CGMCC 1.6134</strain>
    </source>
</reference>
<dbReference type="InterPro" id="IPR005861">
    <property type="entry name" value="HisP_aminotrans"/>
</dbReference>
<dbReference type="InterPro" id="IPR004839">
    <property type="entry name" value="Aminotransferase_I/II_large"/>
</dbReference>
<gene>
    <name evidence="7" type="primary">hisC</name>
    <name evidence="9" type="ORF">SAMN04488054_10184</name>
</gene>
<dbReference type="NCBIfam" id="TIGR01141">
    <property type="entry name" value="hisC"/>
    <property type="match status" value="1"/>
</dbReference>
<evidence type="ECO:0000256" key="2">
    <source>
        <dbReference type="ARBA" id="ARBA00011738"/>
    </source>
</evidence>
<evidence type="ECO:0000256" key="7">
    <source>
        <dbReference type="HAMAP-Rule" id="MF_01023"/>
    </source>
</evidence>
<evidence type="ECO:0000256" key="1">
    <source>
        <dbReference type="ARBA" id="ARBA00001933"/>
    </source>
</evidence>
<feature type="modified residue" description="N6-(pyridoxal phosphate)lysine" evidence="7">
    <location>
        <position position="223"/>
    </location>
</feature>
<proteinExistence type="inferred from homology"/>
<dbReference type="OrthoDB" id="9813612at2"/>
<evidence type="ECO:0000256" key="3">
    <source>
        <dbReference type="ARBA" id="ARBA00022576"/>
    </source>
</evidence>
<dbReference type="EMBL" id="FOTY01000001">
    <property type="protein sequence ID" value="SFL47033.1"/>
    <property type="molecule type" value="Genomic_DNA"/>
</dbReference>
<dbReference type="PANTHER" id="PTHR43643:SF3">
    <property type="entry name" value="HISTIDINOL-PHOSPHATE AMINOTRANSFERASE"/>
    <property type="match status" value="1"/>
</dbReference>
<dbReference type="Gene3D" id="3.90.1150.10">
    <property type="entry name" value="Aspartate Aminotransferase, domain 1"/>
    <property type="match status" value="1"/>
</dbReference>
<comment type="subunit">
    <text evidence="2 7">Homodimer.</text>
</comment>
<evidence type="ECO:0000256" key="5">
    <source>
        <dbReference type="ARBA" id="ARBA00022898"/>
    </source>
</evidence>
<accession>A0A1I4HZB6</accession>
<dbReference type="Proteomes" id="UP000199668">
    <property type="component" value="Unassembled WGS sequence"/>
</dbReference>
<dbReference type="InterPro" id="IPR050106">
    <property type="entry name" value="HistidinolP_aminotransfase"/>
</dbReference>
<evidence type="ECO:0000256" key="6">
    <source>
        <dbReference type="ARBA" id="ARBA00023102"/>
    </source>
</evidence>
<dbReference type="InterPro" id="IPR015421">
    <property type="entry name" value="PyrdxlP-dep_Trfase_major"/>
</dbReference>
<dbReference type="AlphaFoldDB" id="A0A1I4HZB6"/>
<name>A0A1I4HZB6_9BACI</name>
<keyword evidence="7" id="KW-0028">Amino-acid biosynthesis</keyword>